<comment type="caution">
    <text evidence="4">The sequence shown here is derived from an EMBL/GenBank/DDBJ whole genome shotgun (WGS) entry which is preliminary data.</text>
</comment>
<feature type="domain" description="DUF7223" evidence="3">
    <location>
        <begin position="216"/>
        <end position="453"/>
    </location>
</feature>
<keyword evidence="1" id="KW-0732">Signal</keyword>
<name>A0A8K0QSC0_9PLEO</name>
<feature type="signal peptide" evidence="1">
    <location>
        <begin position="1"/>
        <end position="19"/>
    </location>
</feature>
<keyword evidence="5" id="KW-1185">Reference proteome</keyword>
<dbReference type="OrthoDB" id="160645at2759"/>
<evidence type="ECO:0000313" key="4">
    <source>
        <dbReference type="EMBL" id="KAH7069384.1"/>
    </source>
</evidence>
<evidence type="ECO:0000256" key="1">
    <source>
        <dbReference type="SAM" id="SignalP"/>
    </source>
</evidence>
<dbReference type="InterPro" id="IPR055647">
    <property type="entry name" value="DUF7223"/>
</dbReference>
<feature type="chain" id="PRO_5035419521" evidence="1">
    <location>
        <begin position="20"/>
        <end position="847"/>
    </location>
</feature>
<evidence type="ECO:0000313" key="5">
    <source>
        <dbReference type="Proteomes" id="UP000813461"/>
    </source>
</evidence>
<sequence>MKATFFGLAIPWLSNLVLAGQPLAAKPIVLQPVPRHLWDYSLLQKRQTASESEPANVTLTDFEQLVWTTPPNHTHPTTVSMVVWTKGTGSDRLIIDMAKFSFQLKKARCTSDMMVQFKHKISFEAAKKNWEWVNYNGMRSFVLIADHYLCGKDWSLDPWLVSTVTFNATDLTVTMEAEKKTWKAIASSYAMDFGQTPFNRNQKRFIDFDFDKRFELDLSSDWPEAIITEQFEHATFGVTCKDCGTKGSLVFAGHIEGSVFGGIDKFMISATPKGIEANLNMEVSFGGAYNFGDSAKKEFDLLTIPLPAGWTIPGVLTFGPNAKIAAGFALESISGQATLSSGITARIPEDSIAKVDLFAQKKIDVHGWVPEFETKPLEIAAEITASGEVYTKLAVAVSLEVLEENGVNVDVNLKFPKLKIAASGGWNPDGFCPNSPDPFGVSLDIWLGAELSLEGWDELDGKRHELFDVDLFVSDEIFHFPVLCKSFGEGAEGSCAVVVPAEDRDWFDIEVKSPTTALARRYALPGLNTAPVRRTVPRPPRVAGRANRKPYHLQCDTAKSYPIVLKDYLGPTDIIKSGNAPNDIPIMHPLIDCGDDDATKCEPKFWIVEEEANTGIVTGDRWAAEHVYEGDWIKEFLEHLYETFYKSQGTAGCTALINAFKIGEAGPLEDMLNQIGTTRTYTKTMTLFPQVENGLKHRIFSQTKNIDNTFNKKANAGYKSCRFGRVVNSCKYMMMEKTQGRLMNTINGFKVGDTTFPGIDGVLKSMDSNADITKPEGLRSWQAEHKEWFTGMYADGITKATLTLIDYAGVIIDAPNFASLPADTQAKMKSIAGGSVAEWCNNTLRYT</sequence>
<proteinExistence type="predicted"/>
<evidence type="ECO:0000259" key="3">
    <source>
        <dbReference type="Pfam" id="PF23865"/>
    </source>
</evidence>
<evidence type="ECO:0000259" key="2">
    <source>
        <dbReference type="Pfam" id="PF22974"/>
    </source>
</evidence>
<feature type="domain" description="DUF7029" evidence="2">
    <location>
        <begin position="89"/>
        <end position="189"/>
    </location>
</feature>
<dbReference type="InterPro" id="IPR054293">
    <property type="entry name" value="DUF7029"/>
</dbReference>
<gene>
    <name evidence="4" type="ORF">FB567DRAFT_614957</name>
</gene>
<organism evidence="4 5">
    <name type="scientific">Paraphoma chrysanthemicola</name>
    <dbReference type="NCBI Taxonomy" id="798071"/>
    <lineage>
        <taxon>Eukaryota</taxon>
        <taxon>Fungi</taxon>
        <taxon>Dikarya</taxon>
        <taxon>Ascomycota</taxon>
        <taxon>Pezizomycotina</taxon>
        <taxon>Dothideomycetes</taxon>
        <taxon>Pleosporomycetidae</taxon>
        <taxon>Pleosporales</taxon>
        <taxon>Pleosporineae</taxon>
        <taxon>Phaeosphaeriaceae</taxon>
        <taxon>Paraphoma</taxon>
    </lineage>
</organism>
<dbReference type="AlphaFoldDB" id="A0A8K0QSC0"/>
<dbReference type="Pfam" id="PF22974">
    <property type="entry name" value="DUF7029"/>
    <property type="match status" value="1"/>
</dbReference>
<dbReference type="EMBL" id="JAGMVJ010000030">
    <property type="protein sequence ID" value="KAH7069384.1"/>
    <property type="molecule type" value="Genomic_DNA"/>
</dbReference>
<dbReference type="Pfam" id="PF23865">
    <property type="entry name" value="DUF7223"/>
    <property type="match status" value="1"/>
</dbReference>
<accession>A0A8K0QSC0</accession>
<protein>
    <submittedName>
        <fullName evidence="4">Uncharacterized protein</fullName>
    </submittedName>
</protein>
<dbReference type="Proteomes" id="UP000813461">
    <property type="component" value="Unassembled WGS sequence"/>
</dbReference>
<reference evidence="4" key="1">
    <citation type="journal article" date="2021" name="Nat. Commun.">
        <title>Genetic determinants of endophytism in the Arabidopsis root mycobiome.</title>
        <authorList>
            <person name="Mesny F."/>
            <person name="Miyauchi S."/>
            <person name="Thiergart T."/>
            <person name="Pickel B."/>
            <person name="Atanasova L."/>
            <person name="Karlsson M."/>
            <person name="Huettel B."/>
            <person name="Barry K.W."/>
            <person name="Haridas S."/>
            <person name="Chen C."/>
            <person name="Bauer D."/>
            <person name="Andreopoulos W."/>
            <person name="Pangilinan J."/>
            <person name="LaButti K."/>
            <person name="Riley R."/>
            <person name="Lipzen A."/>
            <person name="Clum A."/>
            <person name="Drula E."/>
            <person name="Henrissat B."/>
            <person name="Kohler A."/>
            <person name="Grigoriev I.V."/>
            <person name="Martin F.M."/>
            <person name="Hacquard S."/>
        </authorList>
    </citation>
    <scope>NUCLEOTIDE SEQUENCE</scope>
    <source>
        <strain evidence="4">MPI-SDFR-AT-0120</strain>
    </source>
</reference>